<feature type="compositionally biased region" description="Basic and acidic residues" evidence="2">
    <location>
        <begin position="126"/>
        <end position="140"/>
    </location>
</feature>
<evidence type="ECO:0000313" key="5">
    <source>
        <dbReference type="Proteomes" id="UP000678393"/>
    </source>
</evidence>
<feature type="compositionally biased region" description="Basic residues" evidence="2">
    <location>
        <begin position="67"/>
        <end position="80"/>
    </location>
</feature>
<keyword evidence="5" id="KW-1185">Reference proteome</keyword>
<dbReference type="EMBL" id="CAJHNH020006779">
    <property type="protein sequence ID" value="CAG5134089.1"/>
    <property type="molecule type" value="Genomic_DNA"/>
</dbReference>
<dbReference type="Pfam" id="PF00076">
    <property type="entry name" value="RRM_1"/>
    <property type="match status" value="1"/>
</dbReference>
<dbReference type="InterPro" id="IPR035979">
    <property type="entry name" value="RBD_domain_sf"/>
</dbReference>
<evidence type="ECO:0000313" key="4">
    <source>
        <dbReference type="EMBL" id="CAG5134089.1"/>
    </source>
</evidence>
<dbReference type="AlphaFoldDB" id="A0A8S3ZXA3"/>
<dbReference type="Proteomes" id="UP000678393">
    <property type="component" value="Unassembled WGS sequence"/>
</dbReference>
<sequence>LCAHYACRCKKEPYTFTLFSFVSNYVNMVSYSVIEFASSSDMRNAIEKLDGTEINGRKIRLVEDKPRRRSRSRSRSKRSSRSQSGSRSRSRSRSRSPSDSKRPKSGSRSVSPPNKKSASRSRSASRSHDEDPDVDRKNDD</sequence>
<feature type="non-terminal residue" evidence="4">
    <location>
        <position position="140"/>
    </location>
</feature>
<dbReference type="Gene3D" id="3.30.70.330">
    <property type="match status" value="1"/>
</dbReference>
<dbReference type="InterPro" id="IPR050374">
    <property type="entry name" value="RRT5_SRSF_SR"/>
</dbReference>
<name>A0A8S3ZXA3_9EUPU</name>
<dbReference type="PANTHER" id="PTHR23003:SF52">
    <property type="entry name" value="SERINE_ARGININE-RICH SPLICING FACTOR 6"/>
    <property type="match status" value="1"/>
</dbReference>
<reference evidence="4" key="1">
    <citation type="submission" date="2021-04" db="EMBL/GenBank/DDBJ databases">
        <authorList>
            <consortium name="Molecular Ecology Group"/>
        </authorList>
    </citation>
    <scope>NUCLEOTIDE SEQUENCE</scope>
</reference>
<dbReference type="SUPFAM" id="SSF54928">
    <property type="entry name" value="RNA-binding domain, RBD"/>
    <property type="match status" value="1"/>
</dbReference>
<gene>
    <name evidence="4" type="ORF">CUNI_LOCUS19647</name>
</gene>
<accession>A0A8S3ZXA3</accession>
<dbReference type="InterPro" id="IPR000504">
    <property type="entry name" value="RRM_dom"/>
</dbReference>
<evidence type="ECO:0000256" key="1">
    <source>
        <dbReference type="ARBA" id="ARBA00022884"/>
    </source>
</evidence>
<protein>
    <recommendedName>
        <fullName evidence="3">RRM domain-containing protein</fullName>
    </recommendedName>
</protein>
<keyword evidence="1" id="KW-0694">RNA-binding</keyword>
<dbReference type="GO" id="GO:0003729">
    <property type="term" value="F:mRNA binding"/>
    <property type="evidence" value="ECO:0007669"/>
    <property type="project" value="TreeGrafter"/>
</dbReference>
<evidence type="ECO:0000256" key="2">
    <source>
        <dbReference type="SAM" id="MobiDB-lite"/>
    </source>
</evidence>
<comment type="caution">
    <text evidence="4">The sequence shown here is derived from an EMBL/GenBank/DDBJ whole genome shotgun (WGS) entry which is preliminary data.</text>
</comment>
<proteinExistence type="predicted"/>
<evidence type="ECO:0000259" key="3">
    <source>
        <dbReference type="Pfam" id="PF00076"/>
    </source>
</evidence>
<feature type="domain" description="RRM" evidence="3">
    <location>
        <begin position="31"/>
        <end position="60"/>
    </location>
</feature>
<dbReference type="GO" id="GO:0005634">
    <property type="term" value="C:nucleus"/>
    <property type="evidence" value="ECO:0007669"/>
    <property type="project" value="TreeGrafter"/>
</dbReference>
<organism evidence="4 5">
    <name type="scientific">Candidula unifasciata</name>
    <dbReference type="NCBI Taxonomy" id="100452"/>
    <lineage>
        <taxon>Eukaryota</taxon>
        <taxon>Metazoa</taxon>
        <taxon>Spiralia</taxon>
        <taxon>Lophotrochozoa</taxon>
        <taxon>Mollusca</taxon>
        <taxon>Gastropoda</taxon>
        <taxon>Heterobranchia</taxon>
        <taxon>Euthyneura</taxon>
        <taxon>Panpulmonata</taxon>
        <taxon>Eupulmonata</taxon>
        <taxon>Stylommatophora</taxon>
        <taxon>Helicina</taxon>
        <taxon>Helicoidea</taxon>
        <taxon>Geomitridae</taxon>
        <taxon>Candidula</taxon>
    </lineage>
</organism>
<feature type="region of interest" description="Disordered" evidence="2">
    <location>
        <begin position="57"/>
        <end position="140"/>
    </location>
</feature>
<dbReference type="GO" id="GO:0005737">
    <property type="term" value="C:cytoplasm"/>
    <property type="evidence" value="ECO:0007669"/>
    <property type="project" value="TreeGrafter"/>
</dbReference>
<dbReference type="PANTHER" id="PTHR23003">
    <property type="entry name" value="RNA RECOGNITION MOTIF RRM DOMAIN CONTAINING PROTEIN"/>
    <property type="match status" value="1"/>
</dbReference>
<dbReference type="OrthoDB" id="1099063at2759"/>
<dbReference type="InterPro" id="IPR012677">
    <property type="entry name" value="Nucleotide-bd_a/b_plait_sf"/>
</dbReference>